<dbReference type="HOGENOM" id="CLU_016739_2_2_1"/>
<keyword evidence="5" id="KW-0067">ATP-binding</keyword>
<evidence type="ECO:0000256" key="1">
    <source>
        <dbReference type="ARBA" id="ARBA00008226"/>
    </source>
</evidence>
<dbReference type="SUPFAM" id="SSF55681">
    <property type="entry name" value="Class II aaRS and biotin synthetases"/>
    <property type="match status" value="1"/>
</dbReference>
<accession>I2FPA9</accession>
<dbReference type="STRING" id="1128400.I2FPA9"/>
<evidence type="ECO:0000256" key="3">
    <source>
        <dbReference type="ARBA" id="ARBA00022598"/>
    </source>
</evidence>
<dbReference type="InterPro" id="IPR006195">
    <property type="entry name" value="aa-tRNA-synth_II"/>
</dbReference>
<feature type="compositionally biased region" description="Low complexity" evidence="10">
    <location>
        <begin position="60"/>
        <end position="70"/>
    </location>
</feature>
<feature type="compositionally biased region" description="Basic residues" evidence="10">
    <location>
        <begin position="40"/>
        <end position="49"/>
    </location>
</feature>
<dbReference type="Pfam" id="PF00587">
    <property type="entry name" value="tRNA-synt_2b"/>
    <property type="match status" value="1"/>
</dbReference>
<evidence type="ECO:0000256" key="5">
    <source>
        <dbReference type="ARBA" id="ARBA00022840"/>
    </source>
</evidence>
<dbReference type="OMA" id="FQMGCYG"/>
<feature type="compositionally biased region" description="Low complexity" evidence="10">
    <location>
        <begin position="29"/>
        <end position="39"/>
    </location>
</feature>
<keyword evidence="7" id="KW-0030">Aminoacyl-tRNA synthetase</keyword>
<evidence type="ECO:0000256" key="4">
    <source>
        <dbReference type="ARBA" id="ARBA00022741"/>
    </source>
</evidence>
<dbReference type="EMBL" id="CAGI01000137">
    <property type="protein sequence ID" value="CCF48752.1"/>
    <property type="molecule type" value="Genomic_DNA"/>
</dbReference>
<dbReference type="PROSITE" id="PS50862">
    <property type="entry name" value="AA_TRNA_LIGASE_II"/>
    <property type="match status" value="1"/>
</dbReference>
<evidence type="ECO:0000259" key="11">
    <source>
        <dbReference type="PROSITE" id="PS50862"/>
    </source>
</evidence>
<dbReference type="Proteomes" id="UP000006174">
    <property type="component" value="Unassembled WGS sequence"/>
</dbReference>
<feature type="region of interest" description="Disordered" evidence="10">
    <location>
        <begin position="660"/>
        <end position="679"/>
    </location>
</feature>
<dbReference type="InterPro" id="IPR045864">
    <property type="entry name" value="aa-tRNA-synth_II/BPL/LPL"/>
</dbReference>
<comment type="caution">
    <text evidence="12">The sequence shown here is derived from an EMBL/GenBank/DDBJ whole genome shotgun (WGS) entry which is preliminary data.</text>
</comment>
<dbReference type="eggNOG" id="KOG2324">
    <property type="taxonomic scope" value="Eukaryota"/>
</dbReference>
<proteinExistence type="inferred from homology"/>
<comment type="similarity">
    <text evidence="1">Belongs to the class-II aminoacyl-tRNA synthetase family.</text>
</comment>
<keyword evidence="4" id="KW-0547">Nucleotide-binding</keyword>
<dbReference type="GO" id="GO:0006433">
    <property type="term" value="P:prolyl-tRNA aminoacylation"/>
    <property type="evidence" value="ECO:0007669"/>
    <property type="project" value="InterPro"/>
</dbReference>
<sequence length="756" mass="83335">MASRCRTCCASGALRTTQLRTFALTASSSSSSSTIAPSSKPKHRRKHQPIRLSTHFSPTLKPSQTSTSDSSLLPSLELLLRGGYIRPSSSGIFTLLPTSLRLISKIQSIIDTELASISCTRLSLPTLLPSTLYHVTNRYTLIGSELYKLQDRKKSEFLLAPTHEEEITKLVSSEIESDRQLPLRLYQITRKFRDEPRPRMGLLRTKEFLMKDLYTFDKSESDALKTYQEVRRAYGNIFDSIFGKVPAWSVAEADTGAIGGNTSHEYHVQDAAGEDTLISCAQSLCGYCANKEKAVSLPEALCAPVQADDVRVLLYGCTNVKVQDQVLHAFVVAKARELNGTKLEKLVAKLKTNAQQLAPQQQQQKSVSKASKKHVVQQETKVELLYDSSHSGATQGVWDWQDRPEGPLVRFTSLSLLSDFECASLDPAELNQALTAAVNTFASRPTCSSSSSTVKSSDQLPLIDLFPAQFGSYATNPTQIAPPLTLVDIRNAASNDTCPSCRTPHSLRETKAIEVGHTFYLGDRYSRPLEAGFLPSAEAKKENEGVHKLPNGRIPFQMGCYGIGVSRILAALAQKAAAEFDTRFNAGLLQGSKKRHGFLWPTQVAPYTAVVVVADAKDQVRVNGANEVYERVVEAARRADCSVRQLLQWLVVENGGQSVEQVEAEEEEEDSRRGWSSEEAHELVIDDRQSCTLGSKLADSDLTGYSYRIIVGKHFSIANPEEARVELQYISPTEKGAAWKSLLLPLSAFDWHPTST</sequence>
<dbReference type="EC" id="6.1.1.15" evidence="2"/>
<keyword evidence="6" id="KW-0648">Protein biosynthesis</keyword>
<dbReference type="InterPro" id="IPR036621">
    <property type="entry name" value="Anticodon-bd_dom_sf"/>
</dbReference>
<reference evidence="12 13" key="1">
    <citation type="journal article" date="2012" name="Plant Cell">
        <title>Genome comparison of barley and maize smut fungi reveals targeted loss of RNA silencing components and species-specific presence of transposable elements.</title>
        <authorList>
            <person name="Laurie J.D."/>
            <person name="Ali S."/>
            <person name="Linning R."/>
            <person name="Mannhaupt G."/>
            <person name="Wong P."/>
            <person name="Gueldener U."/>
            <person name="Muensterkoetter M."/>
            <person name="Moore R."/>
            <person name="Kahmann R."/>
            <person name="Bakkeren G."/>
            <person name="Schirawski J."/>
        </authorList>
    </citation>
    <scope>NUCLEOTIDE SEQUENCE [LARGE SCALE GENOMIC DNA]</scope>
    <source>
        <strain evidence="13">Uh4875-4</strain>
    </source>
</reference>
<comment type="catalytic activity">
    <reaction evidence="9">
        <text>tRNA(Pro) + L-proline + ATP = L-prolyl-tRNA(Pro) + AMP + diphosphate</text>
        <dbReference type="Rhea" id="RHEA:14305"/>
        <dbReference type="Rhea" id="RHEA-COMP:9700"/>
        <dbReference type="Rhea" id="RHEA-COMP:9702"/>
        <dbReference type="ChEBI" id="CHEBI:30616"/>
        <dbReference type="ChEBI" id="CHEBI:33019"/>
        <dbReference type="ChEBI" id="CHEBI:60039"/>
        <dbReference type="ChEBI" id="CHEBI:78442"/>
        <dbReference type="ChEBI" id="CHEBI:78532"/>
        <dbReference type="ChEBI" id="CHEBI:456215"/>
        <dbReference type="EC" id="6.1.1.15"/>
    </reaction>
</comment>
<dbReference type="AlphaFoldDB" id="I2FPA9"/>
<dbReference type="GO" id="GO:0005739">
    <property type="term" value="C:mitochondrion"/>
    <property type="evidence" value="ECO:0007669"/>
    <property type="project" value="TreeGrafter"/>
</dbReference>
<dbReference type="PANTHER" id="PTHR42753:SF2">
    <property type="entry name" value="PROLINE--TRNA LIGASE"/>
    <property type="match status" value="1"/>
</dbReference>
<keyword evidence="13" id="KW-1185">Reference proteome</keyword>
<evidence type="ECO:0000313" key="12">
    <source>
        <dbReference type="EMBL" id="CCF48752.1"/>
    </source>
</evidence>
<feature type="compositionally biased region" description="Basic and acidic residues" evidence="10">
    <location>
        <begin position="670"/>
        <end position="679"/>
    </location>
</feature>
<dbReference type="GO" id="GO:0004827">
    <property type="term" value="F:proline-tRNA ligase activity"/>
    <property type="evidence" value="ECO:0007669"/>
    <property type="project" value="UniProtKB-EC"/>
</dbReference>
<dbReference type="PRINTS" id="PR01046">
    <property type="entry name" value="TRNASYNTHPRO"/>
</dbReference>
<evidence type="ECO:0000256" key="7">
    <source>
        <dbReference type="ARBA" id="ARBA00023146"/>
    </source>
</evidence>
<protein>
    <recommendedName>
        <fullName evidence="2">proline--tRNA ligase</fullName>
        <ecNumber evidence="2">6.1.1.15</ecNumber>
    </recommendedName>
    <alternativeName>
        <fullName evidence="8">Prolyl-tRNA synthetase</fullName>
    </alternativeName>
</protein>
<name>I2FPA9_USTHO</name>
<dbReference type="PANTHER" id="PTHR42753">
    <property type="entry name" value="MITOCHONDRIAL RIBOSOME PROTEIN L39/PROLYL-TRNA LIGASE FAMILY MEMBER"/>
    <property type="match status" value="1"/>
</dbReference>
<evidence type="ECO:0000256" key="6">
    <source>
        <dbReference type="ARBA" id="ARBA00022917"/>
    </source>
</evidence>
<dbReference type="Gene3D" id="3.40.50.800">
    <property type="entry name" value="Anticodon-binding domain"/>
    <property type="match status" value="1"/>
</dbReference>
<keyword evidence="3" id="KW-0436">Ligase</keyword>
<evidence type="ECO:0000256" key="2">
    <source>
        <dbReference type="ARBA" id="ARBA00012831"/>
    </source>
</evidence>
<gene>
    <name evidence="12" type="ORF">UHOR_08762</name>
</gene>
<dbReference type="InterPro" id="IPR002314">
    <property type="entry name" value="aa-tRNA-synt_IIb"/>
</dbReference>
<organism evidence="12 13">
    <name type="scientific">Ustilago hordei</name>
    <name type="common">Barley covered smut fungus</name>
    <dbReference type="NCBI Taxonomy" id="120017"/>
    <lineage>
        <taxon>Eukaryota</taxon>
        <taxon>Fungi</taxon>
        <taxon>Dikarya</taxon>
        <taxon>Basidiomycota</taxon>
        <taxon>Ustilaginomycotina</taxon>
        <taxon>Ustilaginomycetes</taxon>
        <taxon>Ustilaginales</taxon>
        <taxon>Ustilaginaceae</taxon>
        <taxon>Ustilago</taxon>
    </lineage>
</organism>
<dbReference type="InterPro" id="IPR002316">
    <property type="entry name" value="Pro-tRNA-ligase_IIa"/>
</dbReference>
<evidence type="ECO:0000313" key="13">
    <source>
        <dbReference type="Proteomes" id="UP000006174"/>
    </source>
</evidence>
<dbReference type="Gene3D" id="3.30.930.10">
    <property type="entry name" value="Bira Bifunctional Protein, Domain 2"/>
    <property type="match status" value="2"/>
</dbReference>
<evidence type="ECO:0000256" key="9">
    <source>
        <dbReference type="ARBA" id="ARBA00047671"/>
    </source>
</evidence>
<feature type="domain" description="Aminoacyl-transfer RNA synthetases class-II family profile" evidence="11">
    <location>
        <begin position="100"/>
        <end position="601"/>
    </location>
</feature>
<evidence type="ECO:0000256" key="10">
    <source>
        <dbReference type="SAM" id="MobiDB-lite"/>
    </source>
</evidence>
<dbReference type="GO" id="GO:0005524">
    <property type="term" value="F:ATP binding"/>
    <property type="evidence" value="ECO:0007669"/>
    <property type="project" value="UniProtKB-KW"/>
</dbReference>
<evidence type="ECO:0000256" key="8">
    <source>
        <dbReference type="ARBA" id="ARBA00029731"/>
    </source>
</evidence>
<dbReference type="InterPro" id="IPR050062">
    <property type="entry name" value="Pro-tRNA_synthetase"/>
</dbReference>
<feature type="region of interest" description="Disordered" evidence="10">
    <location>
        <begin position="29"/>
        <end position="70"/>
    </location>
</feature>